<evidence type="ECO:0000256" key="7">
    <source>
        <dbReference type="SAM" id="Coils"/>
    </source>
</evidence>
<dbReference type="KEGG" id="vg:80550360"/>
<dbReference type="RefSeq" id="YP_010840003.1">
    <property type="nucleotide sequence ID" value="NC_078326.1"/>
</dbReference>
<evidence type="ECO:0000256" key="5">
    <source>
        <dbReference type="ARBA" id="ARBA00030436"/>
    </source>
</evidence>
<dbReference type="GO" id="GO:0003968">
    <property type="term" value="F:RNA-directed RNA polymerase activity"/>
    <property type="evidence" value="ECO:0007669"/>
    <property type="project" value="UniProtKB-KW"/>
</dbReference>
<evidence type="ECO:0000313" key="10">
    <source>
        <dbReference type="Proteomes" id="UP000680021"/>
    </source>
</evidence>
<evidence type="ECO:0000256" key="1">
    <source>
        <dbReference type="ARBA" id="ARBA00012494"/>
    </source>
</evidence>
<accession>A0A7D7EZA4</accession>
<evidence type="ECO:0000256" key="2">
    <source>
        <dbReference type="ARBA" id="ARBA00018602"/>
    </source>
</evidence>
<keyword evidence="9" id="KW-0696">RNA-directed RNA polymerase</keyword>
<dbReference type="Proteomes" id="UP000680021">
    <property type="component" value="Genome"/>
</dbReference>
<organism evidence="9 10">
    <name type="scientific">Hemipteran phasma-related virus OKIAV247</name>
    <dbReference type="NCBI Taxonomy" id="2746303"/>
    <lineage>
        <taxon>Viruses</taxon>
        <taxon>Riboviria</taxon>
        <taxon>Orthornavirae</taxon>
        <taxon>Negarnaviricota</taxon>
        <taxon>Polyploviricotina</taxon>
        <taxon>Bunyaviricetes</taxon>
        <taxon>Elliovirales</taxon>
        <taxon>Phasmaviridae</taxon>
        <taxon>Feravirus</taxon>
        <taxon>Feravirus sp. 'hemipterus'</taxon>
    </lineage>
</organism>
<protein>
    <recommendedName>
        <fullName evidence="2">RNA-directed RNA polymerase L</fullName>
        <ecNumber evidence="1">2.7.7.48</ecNumber>
    </recommendedName>
    <alternativeName>
        <fullName evidence="4">Large structural protein</fullName>
    </alternativeName>
    <alternativeName>
        <fullName evidence="6">Replicase</fullName>
    </alternativeName>
    <alternativeName>
        <fullName evidence="5">Transcriptase</fullName>
    </alternativeName>
</protein>
<evidence type="ECO:0000313" key="9">
    <source>
        <dbReference type="EMBL" id="QMP82378.1"/>
    </source>
</evidence>
<dbReference type="EMBL" id="MT153364">
    <property type="protein sequence ID" value="QMP82378.1"/>
    <property type="molecule type" value="Viral_cRNA"/>
</dbReference>
<feature type="non-terminal residue" evidence="9">
    <location>
        <position position="1"/>
    </location>
</feature>
<dbReference type="GeneID" id="80550360"/>
<dbReference type="GO" id="GO:0039694">
    <property type="term" value="P:viral RNA genome replication"/>
    <property type="evidence" value="ECO:0007669"/>
    <property type="project" value="InterPro"/>
</dbReference>
<evidence type="ECO:0000256" key="3">
    <source>
        <dbReference type="ARBA" id="ARBA00022679"/>
    </source>
</evidence>
<evidence type="ECO:0000259" key="8">
    <source>
        <dbReference type="PROSITE" id="PS50525"/>
    </source>
</evidence>
<name>A0A7D7EZA4_9VIRU</name>
<feature type="domain" description="RdRp catalytic" evidence="8">
    <location>
        <begin position="964"/>
        <end position="1157"/>
    </location>
</feature>
<evidence type="ECO:0000256" key="4">
    <source>
        <dbReference type="ARBA" id="ARBA00030285"/>
    </source>
</evidence>
<keyword evidence="7" id="KW-0175">Coiled coil</keyword>
<proteinExistence type="predicted"/>
<keyword evidence="9" id="KW-0548">Nucleotidyltransferase</keyword>
<dbReference type="EC" id="2.7.7.48" evidence="1"/>
<dbReference type="PROSITE" id="PS50525">
    <property type="entry name" value="RDRP_SSRNA_NEG_SEG"/>
    <property type="match status" value="1"/>
</dbReference>
<feature type="coiled-coil region" evidence="7">
    <location>
        <begin position="846"/>
        <end position="873"/>
    </location>
</feature>
<reference evidence="9" key="2">
    <citation type="submission" date="2020-03" db="EMBL/GenBank/DDBJ databases">
        <authorList>
            <person name="Kafer S."/>
            <person name="Paraskevopoulou S."/>
            <person name="Zirkel F."/>
            <person name="Wieseke N."/>
            <person name="Donath A."/>
            <person name="Petersen M."/>
            <person name="Jones T.C."/>
            <person name="Liu S."/>
            <person name="Zhou X."/>
            <person name="Middendorf M."/>
            <person name="Junglen S."/>
            <person name="Misof B."/>
            <person name="Drosten C."/>
        </authorList>
    </citation>
    <scope>NUCLEOTIDE SEQUENCE</scope>
    <source>
        <strain evidence="9">OKIAV247</strain>
    </source>
</reference>
<dbReference type="InterPro" id="IPR007099">
    <property type="entry name" value="RNA-dir_pol_NSvirus"/>
</dbReference>
<sequence length="2263" mass="259897">VVNTPIPLYIQNMDYEITEDDLKDASLAVDKSREILQLRSTAAERYVRYYTRQIDPKGGERDIMVNDFLEERGLNKLPAGTPDANKTPDILLYNNNVLIMGDVAVSRSPKDIEVRKRVKYQTLMNSIKMYNGNMSTRFEAFVFSDDGNNIEDVFNKIQDLVATFNPFVNMIYGEREAKIKTEIIGWNNLLSFIARNVRNKVNYIYMYQVALAEEEDEMLLGSMREINEYQPKVSERDIADSLFKAVRSNRVDVIKRTKDIDIEGTFQDIDQTRIIEFEPANPKHCIPYIFSSGDNSENTDLDFLDDIRLDLSLHGSILTNLLPNGQVMDQMKKVKDEVVTMRRSKDNRDSSKFKKMLNEKYGRVSQHHCTIRELNKNVDKESETVGWYIEKMRKVNEPKKPSSILPNDYAQCQDNIGKLIDLLNKDCKSTSTNLEFDKPYRGDRVYRESKLHGKLNPDFDVLNKKLCTNIISCIRKFVDDLAHMPASLKSGIYYSIPIQKNMIILVFTGTNLYRRDPSIYFTTIARFDKRGINDLDDELYDNQIKHARLSETTKDYRYLVDKLHKYELSKLSRLSNVDREFRVHYMSMVTMSDLGQEELDQYLCSYSGLTALALIDLHQKPSEMLDLMKYLVAMPMSTHSSLDLLLKDKLTIMLKTDLDVFLYLRIKDFLVKNIKLNDTRKPNQLIVQKDSYILPDSYNITGQYAMFSDPSIITSNLLFYISESQLIFHCRPKKLYNSQFIDKCAYKVAKYNATMDEEEVRNPGWTTEGFNKFEPGKFDFPYENDFCYSRDSMYYAQLLEDAEMAKVMLSVLRTSNKRVSELFPHNLSMRGSCIIPGSELDNSHDVTKKLKNAEEVENMKKKMNKEKRKKNIEDLVKVKRSTTALLNGLISMRDKIQANDTERSRIGNIMTTHKDDNMFFNMSEKEQRGGGRPIGSPDFFTKIRLYCIEMVYQQIGQKQPENLMAKRINRSAKLSNVSRDMIKESIMKGRVYVSNVVMDQSQFSESDNINKFIANIQDNKCIPGNLKRDLTDSITKMQSRTQFFPKLPAKVKEDYPSMVTETKGILGKAGWVQGMLNISSTHIHIIAVKWLTYLFNKYYKEFNDSSYDMIKVEHLVNSDDSFAIISSKHPHLITDFYEFFLLGKRMFCLKQNKKKSYMSSLIGEVIQKYVANGSTINIWAKDAVSVFSSLRGLDMYKDISTAIGSLQTLSRNGAPEDVCCYIRAELKNKIMQTYNVGLGKINDISSLGIDIGKLPIELLGWPRYLTTYEICVAGSFAQSNFCLNEYNRSAIDDQWTSLESRMVVASMVLNMAKKIYPDEIVVIEGDNASPLERDLMDIKRIRLILEEDEGYEDVDIQNWDADIDNIIERDQIAFKSIGLGSSEGSFTKSLLNPFLFLHPFPRKVTDTVRELNNIDAVPSGLAGLVKIRTSIATAVADIKANSNSLLMELSEGGFNNDFRALASASSLVASARCVILSGSRKRHTIKQCFKILSEIAFKMSNRAVFQRSHDYCKTILKDPTYRSEIADEIITNMQDSGYEISRPNVVTMMPELESDLGIVNPLQLVLAEIVKPGTLAKEDYILSYPDQLSSDIDIVNTKFRDWLVHTRDKLSVAAGIYFHYLNVRRARYVVGPPLDKSSMLAFLISWYKCKYDTKFSIISDFTGTQVIGEVSHASQLSTMVLSVAEMYFKLVIQQREIDSDAFLTNVMVSINNTKMTVQQLFRHEDFSSIMESVPTDSKAMAASFVFCAINDDSWLRRFLKSAKIATDWIKEQEKAYNPTVKRVTWFGDFIVDHGNDNETVRVDGAPGDMKCIYSTTENVRKITDFLLHLRKTNKFDNYPVLRDKRGMFSDKFFSTRNEIVISTVDMVIDPNYKYPIIRKNPIKEGKPTSLFHELGLVPIKIVQQGELSRFGTNQDEYLNYKLDMRRKAVVGVTEDVKYVTDPSTGSVSLKNTMKEDILYKLQNCHYRFNTLGLSSRFLQVSGINLDKLIKDDEIKNVIRQSVNAISARHLKEYAELNMPKGRLTEIMVKMILNKHSDFDYPDDEITDKFKIEDIDITDYQVSFELLEQPEAIEEDVEELEFVSVTEPSGSLGGKILETYSTRQSNHDKAADIVALLNSKQVKKAITDLFNRIGEVSWGDEADLKENMPAILAMMISDELEQCADFVKANSDGGEDFELDDPVLRTEEDNLFVNNKPLTECEKIKMESEDLIDQFLANKMFKKESFFKLCELNKDVELNRRNRYINIAKLIIHNINSLERDNLI</sequence>
<reference evidence="9" key="1">
    <citation type="journal article" date="2019" name="PLoS Pathog.">
        <title>Re-assessing the diversity of negative strand RNA viruses in insects.</title>
        <authorList>
            <person name="Kafer S."/>
            <person name="Paraskevopoulou S."/>
            <person name="Zirkel F."/>
            <person name="Wieseke N."/>
            <person name="Donath A."/>
            <person name="Petersen M."/>
            <person name="Jones T.C."/>
            <person name="Liu S."/>
            <person name="Zhou X."/>
            <person name="Middendorf M."/>
            <person name="Junglen S."/>
            <person name="Misof B."/>
            <person name="Drosten C."/>
        </authorList>
    </citation>
    <scope>NUCLEOTIDE SEQUENCE</scope>
    <source>
        <strain evidence="9">OKIAV247</strain>
    </source>
</reference>
<keyword evidence="3" id="KW-0808">Transferase</keyword>
<evidence type="ECO:0000256" key="6">
    <source>
        <dbReference type="ARBA" id="ARBA00031012"/>
    </source>
</evidence>